<feature type="repeat" description="ANK" evidence="3">
    <location>
        <begin position="115"/>
        <end position="147"/>
    </location>
</feature>
<organism evidence="5 6">
    <name type="scientific">Basidiobolus ranarum</name>
    <dbReference type="NCBI Taxonomy" id="34480"/>
    <lineage>
        <taxon>Eukaryota</taxon>
        <taxon>Fungi</taxon>
        <taxon>Fungi incertae sedis</taxon>
        <taxon>Zoopagomycota</taxon>
        <taxon>Entomophthoromycotina</taxon>
        <taxon>Basidiobolomycetes</taxon>
        <taxon>Basidiobolales</taxon>
        <taxon>Basidiobolaceae</taxon>
        <taxon>Basidiobolus</taxon>
    </lineage>
</organism>
<feature type="region of interest" description="Disordered" evidence="4">
    <location>
        <begin position="340"/>
        <end position="367"/>
    </location>
</feature>
<dbReference type="Pfam" id="PF00023">
    <property type="entry name" value="Ank"/>
    <property type="match status" value="1"/>
</dbReference>
<name>A0ABR2W677_9FUNG</name>
<dbReference type="PANTHER" id="PTHR24171:SF8">
    <property type="entry name" value="BRCA1-ASSOCIATED RING DOMAIN PROTEIN 1"/>
    <property type="match status" value="1"/>
</dbReference>
<dbReference type="PROSITE" id="PS50297">
    <property type="entry name" value="ANK_REP_REGION"/>
    <property type="match status" value="4"/>
</dbReference>
<keyword evidence="1" id="KW-0677">Repeat</keyword>
<evidence type="ECO:0000256" key="4">
    <source>
        <dbReference type="SAM" id="MobiDB-lite"/>
    </source>
</evidence>
<keyword evidence="2 3" id="KW-0040">ANK repeat</keyword>
<dbReference type="Proteomes" id="UP001479436">
    <property type="component" value="Unassembled WGS sequence"/>
</dbReference>
<reference evidence="5 6" key="1">
    <citation type="submission" date="2023-04" db="EMBL/GenBank/DDBJ databases">
        <title>Genome of Basidiobolus ranarum AG-B5.</title>
        <authorList>
            <person name="Stajich J.E."/>
            <person name="Carter-House D."/>
            <person name="Gryganskyi A."/>
        </authorList>
    </citation>
    <scope>NUCLEOTIDE SEQUENCE [LARGE SCALE GENOMIC DNA]</scope>
    <source>
        <strain evidence="5 6">AG-B5</strain>
    </source>
</reference>
<evidence type="ECO:0000256" key="1">
    <source>
        <dbReference type="ARBA" id="ARBA00022737"/>
    </source>
</evidence>
<keyword evidence="6" id="KW-1185">Reference proteome</keyword>
<sequence>MTTSPVQTLQYTPVASMIPEMVYPPVPGETHAFYGDHHNKGVKLPDRSHLKFNDSNLPNPLNSEIPNQIQKEINERLYIAAETGDANVMSELLEAMDAATNGSPSGLINTPSPSTGLTALHYAASRGHLTLVQLLVDSGSIVELPDKEGETALLKAAYNGYLSVIKYLVEHQADVNHKDNDGWTALHNACSRGQLDVVRWLIEISGADVNIRSKMGHTPLINAASKGYLHIVRYLLRKGKANPLIKNKFGEAAYDVAAVSMEAQVCELLERAEKDWWRAHRKPSAGGPPVVKEKYDMIASHNTILVILHENQRSTSSFRLRFTAPKFSISALSKSDIRGPWSLTNGEPKDKEDIHLPTPPESSQSTSDSWFWLTDWQVDIKHLQVDPEEGWQYSRSFDCLEKEWTPSAPGAGSGGSWVRRRRWFRAMKRQVDVAQLTLDESDDNISFNSQEAISSS</sequence>
<dbReference type="PANTHER" id="PTHR24171">
    <property type="entry name" value="ANKYRIN REPEAT DOMAIN-CONTAINING PROTEIN 39-RELATED"/>
    <property type="match status" value="1"/>
</dbReference>
<evidence type="ECO:0000256" key="3">
    <source>
        <dbReference type="PROSITE-ProRule" id="PRU00023"/>
    </source>
</evidence>
<dbReference type="Pfam" id="PF12796">
    <property type="entry name" value="Ank_2"/>
    <property type="match status" value="2"/>
</dbReference>
<dbReference type="SMART" id="SM00248">
    <property type="entry name" value="ANK"/>
    <property type="match status" value="5"/>
</dbReference>
<accession>A0ABR2W677</accession>
<feature type="repeat" description="ANK" evidence="3">
    <location>
        <begin position="215"/>
        <end position="239"/>
    </location>
</feature>
<proteinExistence type="predicted"/>
<dbReference type="EMBL" id="JASJQH010007008">
    <property type="protein sequence ID" value="KAK9720610.1"/>
    <property type="molecule type" value="Genomic_DNA"/>
</dbReference>
<gene>
    <name evidence="5" type="ORF">K7432_004046</name>
</gene>
<dbReference type="PROSITE" id="PS50088">
    <property type="entry name" value="ANK_REPEAT"/>
    <property type="match status" value="4"/>
</dbReference>
<dbReference type="InterPro" id="IPR036770">
    <property type="entry name" value="Ankyrin_rpt-contain_sf"/>
</dbReference>
<evidence type="ECO:0000256" key="2">
    <source>
        <dbReference type="ARBA" id="ARBA00023043"/>
    </source>
</evidence>
<dbReference type="SUPFAM" id="SSF48403">
    <property type="entry name" value="Ankyrin repeat"/>
    <property type="match status" value="1"/>
</dbReference>
<protein>
    <recommendedName>
        <fullName evidence="7">Ankyrin</fullName>
    </recommendedName>
</protein>
<feature type="repeat" description="ANK" evidence="3">
    <location>
        <begin position="148"/>
        <end position="180"/>
    </location>
</feature>
<feature type="repeat" description="ANK" evidence="3">
    <location>
        <begin position="181"/>
        <end position="214"/>
    </location>
</feature>
<dbReference type="Gene3D" id="1.25.40.20">
    <property type="entry name" value="Ankyrin repeat-containing domain"/>
    <property type="match status" value="2"/>
</dbReference>
<evidence type="ECO:0008006" key="7">
    <source>
        <dbReference type="Google" id="ProtNLM"/>
    </source>
</evidence>
<comment type="caution">
    <text evidence="5">The sequence shown here is derived from an EMBL/GenBank/DDBJ whole genome shotgun (WGS) entry which is preliminary data.</text>
</comment>
<dbReference type="PRINTS" id="PR01415">
    <property type="entry name" value="ANKYRIN"/>
</dbReference>
<dbReference type="InterPro" id="IPR002110">
    <property type="entry name" value="Ankyrin_rpt"/>
</dbReference>
<evidence type="ECO:0000313" key="6">
    <source>
        <dbReference type="Proteomes" id="UP001479436"/>
    </source>
</evidence>
<evidence type="ECO:0000313" key="5">
    <source>
        <dbReference type="EMBL" id="KAK9720610.1"/>
    </source>
</evidence>